<gene>
    <name evidence="1" type="ORF">D4L85_15715</name>
</gene>
<organism evidence="1 2">
    <name type="scientific">Chryseolinea soli</name>
    <dbReference type="NCBI Taxonomy" id="2321403"/>
    <lineage>
        <taxon>Bacteria</taxon>
        <taxon>Pseudomonadati</taxon>
        <taxon>Bacteroidota</taxon>
        <taxon>Cytophagia</taxon>
        <taxon>Cytophagales</taxon>
        <taxon>Fulvivirgaceae</taxon>
        <taxon>Chryseolinea</taxon>
    </lineage>
</organism>
<dbReference type="PROSITE" id="PS51257">
    <property type="entry name" value="PROKAR_LIPOPROTEIN"/>
    <property type="match status" value="1"/>
</dbReference>
<dbReference type="Proteomes" id="UP000266183">
    <property type="component" value="Chromosome"/>
</dbReference>
<name>A0A385SM60_9BACT</name>
<sequence length="305" mass="33363">MNCLKRTIVMMLLAAGCLCCSTKKEPLTFHLEGTPVRLVPPPGFKPAPALGGLQHASKRSAIMALELPSTFQEAAAEIVSDTLAKQGIRLLERQDVKIQNKTGVLYKIGRLTNGANIEQWMLLLPYDQATISVTGTYVKTDEKELAAGIKAALLSVQLDARATHAALPFSVRVKGLRQAKVLPGPSVVYTEQGDWNNASLQSLSFFAGSSDRMIGWGAEETARSQFQEMCPTCMLAESSIAHVSVDSLDGVELWGYTPAKKLKYEMVLFDTSKFFVMIGTADSLQAEMLAHYKEASRTFARKRKS</sequence>
<reference evidence="2" key="1">
    <citation type="submission" date="2018-09" db="EMBL/GenBank/DDBJ databases">
        <title>Chryseolinea sp. KIS68-18 isolated from soil.</title>
        <authorList>
            <person name="Weon H.-Y."/>
            <person name="Kwon S.-W."/>
            <person name="Lee S.A."/>
        </authorList>
    </citation>
    <scope>NUCLEOTIDE SEQUENCE [LARGE SCALE GENOMIC DNA]</scope>
    <source>
        <strain evidence="2">KIS68-18</strain>
    </source>
</reference>
<dbReference type="RefSeq" id="WP_119755183.1">
    <property type="nucleotide sequence ID" value="NZ_CP032382.1"/>
</dbReference>
<protein>
    <submittedName>
        <fullName evidence="1">Uncharacterized protein</fullName>
    </submittedName>
</protein>
<evidence type="ECO:0000313" key="2">
    <source>
        <dbReference type="Proteomes" id="UP000266183"/>
    </source>
</evidence>
<dbReference type="AlphaFoldDB" id="A0A385SM60"/>
<dbReference type="OrthoDB" id="1492980at2"/>
<proteinExistence type="predicted"/>
<dbReference type="EMBL" id="CP032382">
    <property type="protein sequence ID" value="AYB31922.1"/>
    <property type="molecule type" value="Genomic_DNA"/>
</dbReference>
<dbReference type="KEGG" id="chk:D4L85_15715"/>
<accession>A0A385SM60</accession>
<keyword evidence="2" id="KW-1185">Reference proteome</keyword>
<evidence type="ECO:0000313" key="1">
    <source>
        <dbReference type="EMBL" id="AYB31922.1"/>
    </source>
</evidence>